<proteinExistence type="inferred from homology"/>
<comment type="similarity">
    <text evidence="1 2">Belongs to the ArsC family.</text>
</comment>
<dbReference type="NCBIfam" id="TIGR01617">
    <property type="entry name" value="arsC_related"/>
    <property type="match status" value="1"/>
</dbReference>
<sequence>MSITVYGIPNCDTVKKARVWLDKQGIAYTFHDYKKQGADPARIAQWISAAGLDKVVNKAGTTYRKLDEAQKATLAGDDAPAVLAENTSVIKRPIVEHPGGLLVGFNEAEWTSALA</sequence>
<dbReference type="RefSeq" id="WP_039333398.1">
    <property type="nucleotide sequence ID" value="NZ_JRVC01000007.1"/>
</dbReference>
<dbReference type="InterPro" id="IPR006504">
    <property type="entry name" value="Tscrpt_reg_Spx/MgsR"/>
</dbReference>
<dbReference type="InterPro" id="IPR006660">
    <property type="entry name" value="Arsenate_reductase-like"/>
</dbReference>
<accession>A0A0B8ZKJ4</accession>
<organism evidence="3 4">
    <name type="scientific">Novosphingobium subterraneum</name>
    <dbReference type="NCBI Taxonomy" id="48936"/>
    <lineage>
        <taxon>Bacteria</taxon>
        <taxon>Pseudomonadati</taxon>
        <taxon>Pseudomonadota</taxon>
        <taxon>Alphaproteobacteria</taxon>
        <taxon>Sphingomonadales</taxon>
        <taxon>Sphingomonadaceae</taxon>
        <taxon>Novosphingobium</taxon>
    </lineage>
</organism>
<evidence type="ECO:0000256" key="1">
    <source>
        <dbReference type="ARBA" id="ARBA00007198"/>
    </source>
</evidence>
<name>A0A0B8ZKJ4_9SPHN</name>
<dbReference type="PANTHER" id="PTHR30041:SF8">
    <property type="entry name" value="PROTEIN YFFB"/>
    <property type="match status" value="1"/>
</dbReference>
<protein>
    <submittedName>
        <fullName evidence="3">ArsC-family protein</fullName>
    </submittedName>
</protein>
<dbReference type="EMBL" id="JRVC01000007">
    <property type="protein sequence ID" value="KHS46844.1"/>
    <property type="molecule type" value="Genomic_DNA"/>
</dbReference>
<dbReference type="STRING" id="48936.NJ75_01680"/>
<dbReference type="PROSITE" id="PS51353">
    <property type="entry name" value="ARSC"/>
    <property type="match status" value="1"/>
</dbReference>
<dbReference type="PANTHER" id="PTHR30041">
    <property type="entry name" value="ARSENATE REDUCTASE"/>
    <property type="match status" value="1"/>
</dbReference>
<evidence type="ECO:0000256" key="2">
    <source>
        <dbReference type="PROSITE-ProRule" id="PRU01282"/>
    </source>
</evidence>
<dbReference type="Gene3D" id="3.40.30.10">
    <property type="entry name" value="Glutaredoxin"/>
    <property type="match status" value="1"/>
</dbReference>
<gene>
    <name evidence="3" type="ORF">NJ75_01680</name>
</gene>
<dbReference type="SUPFAM" id="SSF52833">
    <property type="entry name" value="Thioredoxin-like"/>
    <property type="match status" value="1"/>
</dbReference>
<dbReference type="AlphaFoldDB" id="A0A0B8ZKJ4"/>
<reference evidence="3 4" key="1">
    <citation type="submission" date="2014-10" db="EMBL/GenBank/DDBJ databases">
        <title>Draft genome sequence of Novosphingobium subterraneum DSM 12447.</title>
        <authorList>
            <person name="Gan H.M."/>
            <person name="Gan H.Y."/>
            <person name="Savka M.A."/>
        </authorList>
    </citation>
    <scope>NUCLEOTIDE SEQUENCE [LARGE SCALE GENOMIC DNA]</scope>
    <source>
        <strain evidence="3 4">DSM 12447</strain>
    </source>
</reference>
<dbReference type="Pfam" id="PF03960">
    <property type="entry name" value="ArsC"/>
    <property type="match status" value="1"/>
</dbReference>
<keyword evidence="4" id="KW-1185">Reference proteome</keyword>
<comment type="caution">
    <text evidence="3">The sequence shown here is derived from an EMBL/GenBank/DDBJ whole genome shotgun (WGS) entry which is preliminary data.</text>
</comment>
<dbReference type="PATRIC" id="fig|48936.3.peg.1685"/>
<dbReference type="InterPro" id="IPR036249">
    <property type="entry name" value="Thioredoxin-like_sf"/>
</dbReference>
<evidence type="ECO:0000313" key="3">
    <source>
        <dbReference type="EMBL" id="KHS46844.1"/>
    </source>
</evidence>
<dbReference type="Proteomes" id="UP000031338">
    <property type="component" value="Unassembled WGS sequence"/>
</dbReference>
<evidence type="ECO:0000313" key="4">
    <source>
        <dbReference type="Proteomes" id="UP000031338"/>
    </source>
</evidence>
<dbReference type="CDD" id="cd03035">
    <property type="entry name" value="ArsC_Yffb"/>
    <property type="match status" value="1"/>
</dbReference>